<evidence type="ECO:0000313" key="6">
    <source>
        <dbReference type="Proteomes" id="UP000236642"/>
    </source>
</evidence>
<dbReference type="InterPro" id="IPR017871">
    <property type="entry name" value="ABC_transporter-like_CS"/>
</dbReference>
<dbReference type="PANTHER" id="PTHR45772">
    <property type="entry name" value="CONSERVED COMPONENT OF ABC TRANSPORTER FOR NATURAL AMINO ACIDS-RELATED"/>
    <property type="match status" value="1"/>
</dbReference>
<dbReference type="InterPro" id="IPR027417">
    <property type="entry name" value="P-loop_NTPase"/>
</dbReference>
<dbReference type="InterPro" id="IPR003439">
    <property type="entry name" value="ABC_transporter-like_ATP-bd"/>
</dbReference>
<accession>A0A2H5Y698</accession>
<dbReference type="SUPFAM" id="SSF52540">
    <property type="entry name" value="P-loop containing nucleoside triphosphate hydrolases"/>
    <property type="match status" value="1"/>
</dbReference>
<feature type="domain" description="ABC transporter" evidence="4">
    <location>
        <begin position="30"/>
        <end position="278"/>
    </location>
</feature>
<keyword evidence="5" id="KW-0378">Hydrolase</keyword>
<evidence type="ECO:0000256" key="3">
    <source>
        <dbReference type="ARBA" id="ARBA00022840"/>
    </source>
</evidence>
<name>A0A2H5Y698_9CHLR</name>
<keyword evidence="1" id="KW-0813">Transport</keyword>
<dbReference type="PROSITE" id="PS00211">
    <property type="entry name" value="ABC_TRANSPORTER_1"/>
    <property type="match status" value="1"/>
</dbReference>
<reference evidence="6" key="1">
    <citation type="submission" date="2017-09" db="EMBL/GenBank/DDBJ databases">
        <title>Metaegenomics of thermophilic ammonia-oxidizing enrichment culture.</title>
        <authorList>
            <person name="Kato S."/>
            <person name="Suzuki K."/>
        </authorList>
    </citation>
    <scope>NUCLEOTIDE SEQUENCE [LARGE SCALE GENOMIC DNA]</scope>
</reference>
<sequence length="285" mass="31284">MKSISFAPSHTMGHPLREGAGISSPSIPLLEVEGLTKRFQGVVALRDYRLTLQEGEILGVIGPNGAGKTTLINLLSGFIRPDGGHIRFRGQDLTRLSTHRIPKLGIARTFQNIRLFPSLTALENVMVAMTVHHPPDVLSTLFGFGPGHRRVRMLRERAMALLEQMGIAHLAHRPSSALSYGDQRRVEIARALALEPSLLLLDEPTAGLHPEESEALIDLLSRLHRERRMAIVMVAHDMPVVMRFCPRLHVLSSGTLLAEGTPEEIRNNPLVLEAFLGRSGRSGAA</sequence>
<proteinExistence type="predicted"/>
<keyword evidence="3 5" id="KW-0067">ATP-binding</keyword>
<dbReference type="GO" id="GO:0005524">
    <property type="term" value="F:ATP binding"/>
    <property type="evidence" value="ECO:0007669"/>
    <property type="project" value="UniProtKB-KW"/>
</dbReference>
<evidence type="ECO:0000256" key="1">
    <source>
        <dbReference type="ARBA" id="ARBA00022448"/>
    </source>
</evidence>
<dbReference type="InterPro" id="IPR003593">
    <property type="entry name" value="AAA+_ATPase"/>
</dbReference>
<evidence type="ECO:0000259" key="4">
    <source>
        <dbReference type="PROSITE" id="PS50893"/>
    </source>
</evidence>
<dbReference type="CDD" id="cd03219">
    <property type="entry name" value="ABC_Mj1267_LivG_branched"/>
    <property type="match status" value="1"/>
</dbReference>
<dbReference type="Gene3D" id="3.40.50.300">
    <property type="entry name" value="P-loop containing nucleotide triphosphate hydrolases"/>
    <property type="match status" value="1"/>
</dbReference>
<dbReference type="InterPro" id="IPR032823">
    <property type="entry name" value="BCA_ABC_TP_C"/>
</dbReference>
<dbReference type="EC" id="3.6.3.-" evidence="5"/>
<dbReference type="PANTHER" id="PTHR45772:SF9">
    <property type="entry name" value="CONSERVED COMPONENT OF ABC TRANSPORTER FOR NATURAL AMINO ACIDS"/>
    <property type="match status" value="1"/>
</dbReference>
<gene>
    <name evidence="5" type="primary">lptB_7</name>
    <name evidence="5" type="ORF">HRbin22_01218</name>
</gene>
<evidence type="ECO:0000313" key="5">
    <source>
        <dbReference type="EMBL" id="GBD08971.1"/>
    </source>
</evidence>
<dbReference type="SMART" id="SM00382">
    <property type="entry name" value="AAA"/>
    <property type="match status" value="1"/>
</dbReference>
<comment type="caution">
    <text evidence="5">The sequence shown here is derived from an EMBL/GenBank/DDBJ whole genome shotgun (WGS) entry which is preliminary data.</text>
</comment>
<protein>
    <submittedName>
        <fullName evidence="5">Lipopolysaccharide export system ATP-binding protein LptB</fullName>
        <ecNumber evidence="5">3.6.3.-</ecNumber>
    </submittedName>
</protein>
<dbReference type="InterPro" id="IPR051120">
    <property type="entry name" value="ABC_AA/LPS_Transport"/>
</dbReference>
<evidence type="ECO:0000256" key="2">
    <source>
        <dbReference type="ARBA" id="ARBA00022741"/>
    </source>
</evidence>
<dbReference type="Proteomes" id="UP000236642">
    <property type="component" value="Unassembled WGS sequence"/>
</dbReference>
<dbReference type="AlphaFoldDB" id="A0A2H5Y698"/>
<dbReference type="PROSITE" id="PS50893">
    <property type="entry name" value="ABC_TRANSPORTER_2"/>
    <property type="match status" value="1"/>
</dbReference>
<dbReference type="Pfam" id="PF12399">
    <property type="entry name" value="BCA_ABC_TP_C"/>
    <property type="match status" value="1"/>
</dbReference>
<dbReference type="GO" id="GO:0016887">
    <property type="term" value="F:ATP hydrolysis activity"/>
    <property type="evidence" value="ECO:0007669"/>
    <property type="project" value="InterPro"/>
</dbReference>
<organism evidence="5 6">
    <name type="scientific">Candidatus Thermoflexus japonica</name>
    <dbReference type="NCBI Taxonomy" id="2035417"/>
    <lineage>
        <taxon>Bacteria</taxon>
        <taxon>Bacillati</taxon>
        <taxon>Chloroflexota</taxon>
        <taxon>Thermoflexia</taxon>
        <taxon>Thermoflexales</taxon>
        <taxon>Thermoflexaceae</taxon>
        <taxon>Thermoflexus</taxon>
    </lineage>
</organism>
<dbReference type="EMBL" id="BEHY01000023">
    <property type="protein sequence ID" value="GBD08971.1"/>
    <property type="molecule type" value="Genomic_DNA"/>
</dbReference>
<dbReference type="FunFam" id="3.40.50.300:FF:000421">
    <property type="entry name" value="Branched-chain amino acid ABC transporter ATP-binding protein"/>
    <property type="match status" value="1"/>
</dbReference>
<keyword evidence="2" id="KW-0547">Nucleotide-binding</keyword>
<dbReference type="GO" id="GO:0005886">
    <property type="term" value="C:plasma membrane"/>
    <property type="evidence" value="ECO:0007669"/>
    <property type="project" value="TreeGrafter"/>
</dbReference>
<dbReference type="Pfam" id="PF00005">
    <property type="entry name" value="ABC_tran"/>
    <property type="match status" value="1"/>
</dbReference>